<protein>
    <submittedName>
        <fullName evidence="1">Uncharacterized protein</fullName>
    </submittedName>
</protein>
<dbReference type="EMBL" id="LSBH01000006">
    <property type="protein sequence ID" value="OAQ77622.1"/>
    <property type="molecule type" value="Genomic_DNA"/>
</dbReference>
<name>A0A179GIH1_PURLI</name>
<evidence type="ECO:0000313" key="2">
    <source>
        <dbReference type="Proteomes" id="UP000078240"/>
    </source>
</evidence>
<reference evidence="1 2" key="1">
    <citation type="submission" date="2016-01" db="EMBL/GenBank/DDBJ databases">
        <title>Biosynthesis of antibiotic leucinostatins and their inhibition on Phytophthora in bio-control Purpureocillium lilacinum.</title>
        <authorList>
            <person name="Wang G."/>
            <person name="Liu Z."/>
            <person name="Lin R."/>
            <person name="Li E."/>
            <person name="Mao Z."/>
            <person name="Ling J."/>
            <person name="Yin W."/>
            <person name="Xie B."/>
        </authorList>
    </citation>
    <scope>NUCLEOTIDE SEQUENCE [LARGE SCALE GENOMIC DNA]</scope>
    <source>
        <strain evidence="1">PLBJ-1</strain>
    </source>
</reference>
<accession>A0A179GIH1</accession>
<comment type="caution">
    <text evidence="1">The sequence shown here is derived from an EMBL/GenBank/DDBJ whole genome shotgun (WGS) entry which is preliminary data.</text>
</comment>
<evidence type="ECO:0000313" key="1">
    <source>
        <dbReference type="EMBL" id="OAQ77622.1"/>
    </source>
</evidence>
<sequence>MAARQMLPLARRLAAAAGPSTARARLLQPQTLPSVVLRPSTRRYAGSTSKQPSATSQFYKTFTRPIAKVLLLAVFTYQVVYWSWMKLEADEVREERDATIAELEATVGAYDKKKKEGEEAGAEGKKTS</sequence>
<organism evidence="1 2">
    <name type="scientific">Purpureocillium lilacinum</name>
    <name type="common">Paecilomyces lilacinus</name>
    <dbReference type="NCBI Taxonomy" id="33203"/>
    <lineage>
        <taxon>Eukaryota</taxon>
        <taxon>Fungi</taxon>
        <taxon>Dikarya</taxon>
        <taxon>Ascomycota</taxon>
        <taxon>Pezizomycotina</taxon>
        <taxon>Sordariomycetes</taxon>
        <taxon>Hypocreomycetidae</taxon>
        <taxon>Hypocreales</taxon>
        <taxon>Ophiocordycipitaceae</taxon>
        <taxon>Purpureocillium</taxon>
    </lineage>
</organism>
<gene>
    <name evidence="1" type="ORF">VFPBJ_08094</name>
</gene>
<dbReference type="AlphaFoldDB" id="A0A179GIH1"/>
<dbReference type="Proteomes" id="UP000078240">
    <property type="component" value="Unassembled WGS sequence"/>
</dbReference>
<dbReference type="OrthoDB" id="2120024at2759"/>
<proteinExistence type="predicted"/>